<accession>A0A4Q8APZ3</accession>
<keyword evidence="2" id="KW-1185">Reference proteome</keyword>
<dbReference type="RefSeq" id="WP_130506896.1">
    <property type="nucleotide sequence ID" value="NZ_SHLC01000001.1"/>
</dbReference>
<gene>
    <name evidence="1" type="ORF">EV379_3110</name>
</gene>
<protein>
    <submittedName>
        <fullName evidence="1">Uncharacterized protein</fullName>
    </submittedName>
</protein>
<dbReference type="EMBL" id="SHLC01000001">
    <property type="protein sequence ID" value="RZU66744.1"/>
    <property type="molecule type" value="Genomic_DNA"/>
</dbReference>
<evidence type="ECO:0000313" key="1">
    <source>
        <dbReference type="EMBL" id="RZU66744.1"/>
    </source>
</evidence>
<reference evidence="1 2" key="1">
    <citation type="submission" date="2019-02" db="EMBL/GenBank/DDBJ databases">
        <title>Sequencing the genomes of 1000 actinobacteria strains.</title>
        <authorList>
            <person name="Klenk H.-P."/>
        </authorList>
    </citation>
    <scope>NUCLEOTIDE SEQUENCE [LARGE SCALE GENOMIC DNA]</scope>
    <source>
        <strain evidence="1 2">DSM 18319</strain>
    </source>
</reference>
<comment type="caution">
    <text evidence="1">The sequence shown here is derived from an EMBL/GenBank/DDBJ whole genome shotgun (WGS) entry which is preliminary data.</text>
</comment>
<sequence>MIQQTENTTTHTTIRYTAPAADTSQMVAEVENGVATFTVSGTTQVVPVESLPAYLALVAAVQAAVIPTPTPAPNPALEQQ</sequence>
<dbReference type="Proteomes" id="UP000291483">
    <property type="component" value="Unassembled WGS sequence"/>
</dbReference>
<dbReference type="AlphaFoldDB" id="A0A4Q8APZ3"/>
<evidence type="ECO:0000313" key="2">
    <source>
        <dbReference type="Proteomes" id="UP000291483"/>
    </source>
</evidence>
<name>A0A4Q8APZ3_9MICO</name>
<organism evidence="1 2">
    <name type="scientific">Microterricola gilva</name>
    <dbReference type="NCBI Taxonomy" id="393267"/>
    <lineage>
        <taxon>Bacteria</taxon>
        <taxon>Bacillati</taxon>
        <taxon>Actinomycetota</taxon>
        <taxon>Actinomycetes</taxon>
        <taxon>Micrococcales</taxon>
        <taxon>Microbacteriaceae</taxon>
        <taxon>Microterricola</taxon>
    </lineage>
</organism>
<proteinExistence type="predicted"/>